<accession>A0AA51RQK8</accession>
<evidence type="ECO:0000256" key="3">
    <source>
        <dbReference type="SAM" id="SignalP"/>
    </source>
</evidence>
<protein>
    <recommendedName>
        <fullName evidence="1">Proline iminopeptidase</fullName>
    </recommendedName>
</protein>
<dbReference type="Pfam" id="PF08386">
    <property type="entry name" value="Abhydrolase_4"/>
    <property type="match status" value="1"/>
</dbReference>
<dbReference type="InterPro" id="IPR000073">
    <property type="entry name" value="AB_hydrolase_1"/>
</dbReference>
<feature type="chain" id="PRO_5041314667" description="Proline iminopeptidase" evidence="3">
    <location>
        <begin position="21"/>
        <end position="674"/>
    </location>
</feature>
<evidence type="ECO:0000256" key="2">
    <source>
        <dbReference type="SAM" id="Phobius"/>
    </source>
</evidence>
<organism evidence="6 7">
    <name type="scientific">Pleionea litopenaei</name>
    <dbReference type="NCBI Taxonomy" id="3070815"/>
    <lineage>
        <taxon>Bacteria</taxon>
        <taxon>Pseudomonadati</taxon>
        <taxon>Pseudomonadota</taxon>
        <taxon>Gammaproteobacteria</taxon>
        <taxon>Oceanospirillales</taxon>
        <taxon>Pleioneaceae</taxon>
        <taxon>Pleionea</taxon>
    </lineage>
</organism>
<feature type="transmembrane region" description="Helical" evidence="2">
    <location>
        <begin position="540"/>
        <end position="559"/>
    </location>
</feature>
<gene>
    <name evidence="6" type="ORF">Q9312_10940</name>
</gene>
<dbReference type="AlphaFoldDB" id="A0AA51RQK8"/>
<evidence type="ECO:0000259" key="5">
    <source>
        <dbReference type="Pfam" id="PF08386"/>
    </source>
</evidence>
<dbReference type="EMBL" id="CP133548">
    <property type="protein sequence ID" value="WMS85730.1"/>
    <property type="molecule type" value="Genomic_DNA"/>
</dbReference>
<dbReference type="PANTHER" id="PTHR43722:SF1">
    <property type="entry name" value="PROLINE IMINOPEPTIDASE"/>
    <property type="match status" value="1"/>
</dbReference>
<dbReference type="Gene3D" id="3.40.50.1820">
    <property type="entry name" value="alpha/beta hydrolase"/>
    <property type="match status" value="1"/>
</dbReference>
<dbReference type="GO" id="GO:0006508">
    <property type="term" value="P:proteolysis"/>
    <property type="evidence" value="ECO:0007669"/>
    <property type="project" value="InterPro"/>
</dbReference>
<feature type="domain" description="AB hydrolase-1" evidence="4">
    <location>
        <begin position="98"/>
        <end position="253"/>
    </location>
</feature>
<keyword evidence="7" id="KW-1185">Reference proteome</keyword>
<evidence type="ECO:0000313" key="6">
    <source>
        <dbReference type="EMBL" id="WMS85730.1"/>
    </source>
</evidence>
<proteinExistence type="predicted"/>
<dbReference type="GO" id="GO:0004177">
    <property type="term" value="F:aminopeptidase activity"/>
    <property type="evidence" value="ECO:0007669"/>
    <property type="project" value="UniProtKB-EC"/>
</dbReference>
<feature type="transmembrane region" description="Helical" evidence="2">
    <location>
        <begin position="619"/>
        <end position="640"/>
    </location>
</feature>
<keyword evidence="6" id="KW-0378">Hydrolase</keyword>
<name>A0AA51RQK8_9GAMM</name>
<dbReference type="KEGG" id="plei:Q9312_10940"/>
<feature type="domain" description="Peptidase S33 tripeptidyl aminopeptidase-like C-terminal" evidence="5">
    <location>
        <begin position="416"/>
        <end position="502"/>
    </location>
</feature>
<dbReference type="GO" id="GO:0005737">
    <property type="term" value="C:cytoplasm"/>
    <property type="evidence" value="ECO:0007669"/>
    <property type="project" value="InterPro"/>
</dbReference>
<keyword evidence="2" id="KW-0812">Transmembrane</keyword>
<keyword evidence="2" id="KW-0472">Membrane</keyword>
<feature type="signal peptide" evidence="3">
    <location>
        <begin position="1"/>
        <end position="20"/>
    </location>
</feature>
<dbReference type="InterPro" id="IPR013595">
    <property type="entry name" value="Pept_S33_TAP-like_C"/>
</dbReference>
<keyword evidence="3" id="KW-0732">Signal</keyword>
<sequence length="674" mass="75186">MILRAVGLTLLAMFSLSGFAKDVFERDTFQLDPTTCPFSDAIAREKHRIHCFLLEVPENREKPDSRFIELLVVKLDAQTKSADKIEARKRADEKRSDPVIYLTGGPGAKVLTYVQRFKHHGILDRRDLYILEQRGIGWSADFCPFYSLRNPHQLIQPSFEEHLAAQNQQALECAERASRTGVDLTGYNTIENARDVKALRQSLSLDQWNVWGISYGSILGQAYVQQDESAIKAIALDAIMPLNARDDALHWRVVNWYNRVLLILDETCSKQSDCAKHYGNSSKKLREAISSVVNNPIEINLKQTPENPKGKKYYYSDTVAMAPFMFFYEQKNYPAIPALIHHWSDAVINRNDDVFTLMSHLSNNFFSSSPGMRDAILCNDGGFDSLAASAAADEKDHPILSLGRGTAAAAKDESLGCRSMGLYPRDAKEYQLTKTEIPALIIEGAMDPITPPPLAQVILPGFKNGTYVEFPYAGHGPSRSVACAGEMLNLFFDNPDSKPDLSCTKQISTPDFVAPLFKTNLVANLGARFFNDRSSIIAPAFWAVSSSVLLSFAFILLSVQAATRWFDKRQAVITDGVRLVIWTTSLFAVISLCLYAYGISQTYQLTPFLLLFGFENTATYGYLMSYLTLILGIASGVLLYRSQRSFGLPLTTFVGFFITALAAIAYGLFNIIWI</sequence>
<dbReference type="InterPro" id="IPR029058">
    <property type="entry name" value="AB_hydrolase_fold"/>
</dbReference>
<evidence type="ECO:0000259" key="4">
    <source>
        <dbReference type="Pfam" id="PF00561"/>
    </source>
</evidence>
<dbReference type="RefSeq" id="WP_309200883.1">
    <property type="nucleotide sequence ID" value="NZ_CP133548.1"/>
</dbReference>
<dbReference type="SUPFAM" id="SSF53474">
    <property type="entry name" value="alpha/beta-Hydrolases"/>
    <property type="match status" value="1"/>
</dbReference>
<feature type="transmembrane region" description="Helical" evidence="2">
    <location>
        <begin position="652"/>
        <end position="673"/>
    </location>
</feature>
<dbReference type="PANTHER" id="PTHR43722">
    <property type="entry name" value="PROLINE IMINOPEPTIDASE"/>
    <property type="match status" value="1"/>
</dbReference>
<keyword evidence="2" id="KW-1133">Transmembrane helix</keyword>
<feature type="transmembrane region" description="Helical" evidence="2">
    <location>
        <begin position="579"/>
        <end position="599"/>
    </location>
</feature>
<evidence type="ECO:0000256" key="1">
    <source>
        <dbReference type="ARBA" id="ARBA00021843"/>
    </source>
</evidence>
<dbReference type="InterPro" id="IPR005944">
    <property type="entry name" value="Pro_iminopeptidase"/>
</dbReference>
<dbReference type="Pfam" id="PF00561">
    <property type="entry name" value="Abhydrolase_1"/>
    <property type="match status" value="1"/>
</dbReference>
<reference evidence="6 7" key="1">
    <citation type="submission" date="2023-08" db="EMBL/GenBank/DDBJ databases">
        <title>Pleionea litopenaei sp. nov., isolated from stomach of juvenile Litopenaeus vannamei.</title>
        <authorList>
            <person name="Rho A.M."/>
            <person name="Hwang C.Y."/>
        </authorList>
    </citation>
    <scope>NUCLEOTIDE SEQUENCE [LARGE SCALE GENOMIC DNA]</scope>
    <source>
        <strain evidence="6 7">HL-JVS1</strain>
    </source>
</reference>
<evidence type="ECO:0000313" key="7">
    <source>
        <dbReference type="Proteomes" id="UP001239782"/>
    </source>
</evidence>
<dbReference type="Proteomes" id="UP001239782">
    <property type="component" value="Chromosome"/>
</dbReference>